<gene>
    <name evidence="4" type="ORF">J2S66_002362</name>
</gene>
<dbReference type="PANTHER" id="PTHR11487">
    <property type="entry name" value="THIOESTERASE"/>
    <property type="match status" value="1"/>
</dbReference>
<keyword evidence="5" id="KW-1185">Reference proteome</keyword>
<dbReference type="Gene3D" id="3.40.50.1820">
    <property type="entry name" value="alpha/beta hydrolase"/>
    <property type="match status" value="1"/>
</dbReference>
<evidence type="ECO:0000313" key="4">
    <source>
        <dbReference type="EMBL" id="MDR6593978.1"/>
    </source>
</evidence>
<comment type="caution">
    <text evidence="4">The sequence shown here is derived from an EMBL/GenBank/DDBJ whole genome shotgun (WGS) entry which is preliminary data.</text>
</comment>
<evidence type="ECO:0000256" key="1">
    <source>
        <dbReference type="ARBA" id="ARBA00007169"/>
    </source>
</evidence>
<dbReference type="EMBL" id="JAVDSG010000001">
    <property type="protein sequence ID" value="MDR6593978.1"/>
    <property type="molecule type" value="Genomic_DNA"/>
</dbReference>
<organism evidence="4 5">
    <name type="scientific">Saccharothrix longispora</name>
    <dbReference type="NCBI Taxonomy" id="33920"/>
    <lineage>
        <taxon>Bacteria</taxon>
        <taxon>Bacillati</taxon>
        <taxon>Actinomycetota</taxon>
        <taxon>Actinomycetes</taxon>
        <taxon>Pseudonocardiales</taxon>
        <taxon>Pseudonocardiaceae</taxon>
        <taxon>Saccharothrix</taxon>
    </lineage>
</organism>
<protein>
    <submittedName>
        <fullName evidence="4">Surfactin synthase thioesterase subunit</fullName>
    </submittedName>
</protein>
<evidence type="ECO:0000256" key="2">
    <source>
        <dbReference type="ARBA" id="ARBA00022801"/>
    </source>
</evidence>
<accession>A0ABU1PTJ2</accession>
<dbReference type="SMART" id="SM00824">
    <property type="entry name" value="PKS_TE"/>
    <property type="match status" value="1"/>
</dbReference>
<dbReference type="InterPro" id="IPR012223">
    <property type="entry name" value="TEII"/>
</dbReference>
<dbReference type="Pfam" id="PF00975">
    <property type="entry name" value="Thioesterase"/>
    <property type="match status" value="1"/>
</dbReference>
<proteinExistence type="inferred from homology"/>
<dbReference type="PANTHER" id="PTHR11487:SF0">
    <property type="entry name" value="S-ACYL FATTY ACID SYNTHASE THIOESTERASE, MEDIUM CHAIN"/>
    <property type="match status" value="1"/>
</dbReference>
<dbReference type="InterPro" id="IPR029058">
    <property type="entry name" value="AB_hydrolase_fold"/>
</dbReference>
<reference evidence="4 5" key="1">
    <citation type="submission" date="2023-07" db="EMBL/GenBank/DDBJ databases">
        <title>Sequencing the genomes of 1000 actinobacteria strains.</title>
        <authorList>
            <person name="Klenk H.-P."/>
        </authorList>
    </citation>
    <scope>NUCLEOTIDE SEQUENCE [LARGE SCALE GENOMIC DNA]</scope>
    <source>
        <strain evidence="4 5">DSM 43749</strain>
    </source>
</reference>
<dbReference type="SUPFAM" id="SSF53474">
    <property type="entry name" value="alpha/beta-Hydrolases"/>
    <property type="match status" value="1"/>
</dbReference>
<comment type="similarity">
    <text evidence="1">Belongs to the thioesterase family.</text>
</comment>
<dbReference type="Proteomes" id="UP001268819">
    <property type="component" value="Unassembled WGS sequence"/>
</dbReference>
<evidence type="ECO:0000259" key="3">
    <source>
        <dbReference type="SMART" id="SM00824"/>
    </source>
</evidence>
<keyword evidence="2" id="KW-0378">Hydrolase</keyword>
<feature type="domain" description="Thioesterase TesA-like" evidence="3">
    <location>
        <begin position="19"/>
        <end position="243"/>
    </location>
</feature>
<name>A0ABU1PTJ2_9PSEU</name>
<sequence>MTDWLRRLSPPGPARARVLCLPPGGGSAQLYQRWPALLGADLDVVAVELPGRGERSLEAPLTRMTDVVAGVVGALDALDDLPLVVFGHSMGAVVGWELCRELRATGRAVPAGLVVAGAAAPGAPDAARPRGPVTDAELVGLITSSDGLPPGTSLDPLLLGYLLPVLRADLAVVNDFRPDPRPPLPCALRVYLGADDVTVPAEEAEPWAAEVEGPVVVRTFPGGHFFPRDEEAAVLARLRLDVLDCTGLATGTPTAGDRA</sequence>
<dbReference type="InterPro" id="IPR001031">
    <property type="entry name" value="Thioesterase"/>
</dbReference>
<dbReference type="RefSeq" id="WP_310306964.1">
    <property type="nucleotide sequence ID" value="NZ_BAAAXB010000001.1"/>
</dbReference>
<evidence type="ECO:0000313" key="5">
    <source>
        <dbReference type="Proteomes" id="UP001268819"/>
    </source>
</evidence>
<dbReference type="InterPro" id="IPR020802">
    <property type="entry name" value="TesA-like"/>
</dbReference>